<feature type="compositionally biased region" description="Acidic residues" evidence="1">
    <location>
        <begin position="1030"/>
        <end position="1044"/>
    </location>
</feature>
<feature type="compositionally biased region" description="Basic and acidic residues" evidence="1">
    <location>
        <begin position="120"/>
        <end position="129"/>
    </location>
</feature>
<name>A0AAD1XJV2_EUPCR</name>
<feature type="region of interest" description="Disordered" evidence="1">
    <location>
        <begin position="922"/>
        <end position="984"/>
    </location>
</feature>
<proteinExistence type="predicted"/>
<evidence type="ECO:0000313" key="2">
    <source>
        <dbReference type="EMBL" id="CAI2374055.1"/>
    </source>
</evidence>
<feature type="compositionally biased region" description="Basic and acidic residues" evidence="1">
    <location>
        <begin position="697"/>
        <end position="734"/>
    </location>
</feature>
<feature type="compositionally biased region" description="Polar residues" evidence="1">
    <location>
        <begin position="820"/>
        <end position="832"/>
    </location>
</feature>
<dbReference type="Proteomes" id="UP001295684">
    <property type="component" value="Unassembled WGS sequence"/>
</dbReference>
<feature type="compositionally biased region" description="Basic and acidic residues" evidence="1">
    <location>
        <begin position="61"/>
        <end position="75"/>
    </location>
</feature>
<feature type="region of interest" description="Disordered" evidence="1">
    <location>
        <begin position="1"/>
        <end position="487"/>
    </location>
</feature>
<feature type="compositionally biased region" description="Basic and acidic residues" evidence="1">
    <location>
        <begin position="547"/>
        <end position="566"/>
    </location>
</feature>
<feature type="compositionally biased region" description="Basic residues" evidence="1">
    <location>
        <begin position="922"/>
        <end position="938"/>
    </location>
</feature>
<feature type="compositionally biased region" description="Basic and acidic residues" evidence="1">
    <location>
        <begin position="82"/>
        <end position="104"/>
    </location>
</feature>
<feature type="compositionally biased region" description="Basic and acidic residues" evidence="1">
    <location>
        <begin position="939"/>
        <end position="959"/>
    </location>
</feature>
<keyword evidence="3" id="KW-1185">Reference proteome</keyword>
<feature type="compositionally biased region" description="Basic residues" evidence="1">
    <location>
        <begin position="639"/>
        <end position="652"/>
    </location>
</feature>
<dbReference type="AlphaFoldDB" id="A0AAD1XJV2"/>
<feature type="compositionally biased region" description="Low complexity" evidence="1">
    <location>
        <begin position="369"/>
        <end position="390"/>
    </location>
</feature>
<feature type="compositionally biased region" description="Basic residues" evidence="1">
    <location>
        <begin position="391"/>
        <end position="401"/>
    </location>
</feature>
<comment type="caution">
    <text evidence="2">The sequence shown here is derived from an EMBL/GenBank/DDBJ whole genome shotgun (WGS) entry which is preliminary data.</text>
</comment>
<feature type="compositionally biased region" description="Basic and acidic residues" evidence="1">
    <location>
        <begin position="269"/>
        <end position="307"/>
    </location>
</feature>
<accession>A0AAD1XJV2</accession>
<organism evidence="2 3">
    <name type="scientific">Euplotes crassus</name>
    <dbReference type="NCBI Taxonomy" id="5936"/>
    <lineage>
        <taxon>Eukaryota</taxon>
        <taxon>Sar</taxon>
        <taxon>Alveolata</taxon>
        <taxon>Ciliophora</taxon>
        <taxon>Intramacronucleata</taxon>
        <taxon>Spirotrichea</taxon>
        <taxon>Hypotrichia</taxon>
        <taxon>Euplotida</taxon>
        <taxon>Euplotidae</taxon>
        <taxon>Moneuplotes</taxon>
    </lineage>
</organism>
<evidence type="ECO:0000256" key="1">
    <source>
        <dbReference type="SAM" id="MobiDB-lite"/>
    </source>
</evidence>
<feature type="region of interest" description="Disordered" evidence="1">
    <location>
        <begin position="816"/>
        <end position="835"/>
    </location>
</feature>
<feature type="region of interest" description="Disordered" evidence="1">
    <location>
        <begin position="1021"/>
        <end position="1044"/>
    </location>
</feature>
<feature type="compositionally biased region" description="Basic and acidic residues" evidence="1">
    <location>
        <begin position="1"/>
        <end position="15"/>
    </location>
</feature>
<protein>
    <submittedName>
        <fullName evidence="2">Uncharacterized protein</fullName>
    </submittedName>
</protein>
<feature type="compositionally biased region" description="Basic and acidic residues" evidence="1">
    <location>
        <begin position="844"/>
        <end position="863"/>
    </location>
</feature>
<gene>
    <name evidence="2" type="ORF">ECRASSUSDP1_LOCUS15405</name>
</gene>
<feature type="compositionally biased region" description="Basic and acidic residues" evidence="1">
    <location>
        <begin position="244"/>
        <end position="262"/>
    </location>
</feature>
<feature type="compositionally biased region" description="Basic and acidic residues" evidence="1">
    <location>
        <begin position="751"/>
        <end position="770"/>
    </location>
</feature>
<feature type="compositionally biased region" description="Acidic residues" evidence="1">
    <location>
        <begin position="165"/>
        <end position="180"/>
    </location>
</feature>
<feature type="compositionally biased region" description="Basic and acidic residues" evidence="1">
    <location>
        <begin position="338"/>
        <end position="349"/>
    </location>
</feature>
<evidence type="ECO:0000313" key="3">
    <source>
        <dbReference type="Proteomes" id="UP001295684"/>
    </source>
</evidence>
<feature type="compositionally biased region" description="Basic residues" evidence="1">
    <location>
        <begin position="350"/>
        <end position="368"/>
    </location>
</feature>
<feature type="compositionally biased region" description="Acidic residues" evidence="1">
    <location>
        <begin position="105"/>
        <end position="119"/>
    </location>
</feature>
<reference evidence="2" key="1">
    <citation type="submission" date="2023-07" db="EMBL/GenBank/DDBJ databases">
        <authorList>
            <consortium name="AG Swart"/>
            <person name="Singh M."/>
            <person name="Singh A."/>
            <person name="Seah K."/>
            <person name="Emmerich C."/>
        </authorList>
    </citation>
    <scope>NUCLEOTIDE SEQUENCE</scope>
    <source>
        <strain evidence="2">DP1</strain>
    </source>
</reference>
<feature type="region of interest" description="Disordered" evidence="1">
    <location>
        <begin position="526"/>
        <end position="566"/>
    </location>
</feature>
<feature type="region of interest" description="Disordered" evidence="1">
    <location>
        <begin position="844"/>
        <end position="887"/>
    </location>
</feature>
<sequence>MSRFEKFASKMKAIDDNSDSDDGLKDSRKKGFEDKITRIRRKKGNIDDLSGSDLAPSIDLSVKDASNKGPEEFKIGNDISDSYEKFSSDGDKKSPKKEIKKTDIESDIEVSSDSDSEPNEFEKQEKEYQKLLNQKASDSEDEDKPQPEPKQAEHKGIQEIKIGQEEPDDEYDNFSEDAEEEPPKEKKLKKLSEQRKKEKKKNTQNPKEKDESIQKSHAGIQEFKIGDKSADQVDNFSDDQEEIESIKEETKQHETKEFKIGEEIEVESDYEKFSDDSDKETSNKKKIEKKKKESPIAQENKIEEFKIGDTQLPSDYDGFSDDDNDKKEKTKPKSPMKKLAEKSKSPDPKPKKKVVKKIIKKGTKKSRGSSKNSSESPSIRKGSSITSNKSKIVKTVKKKAKASNSNTRKKDPAPKKYPKLNQDLMAVSTPNEFKINDQKSNVSGGSLDEISEEIGSKSSEKSQVPASKYLKKKEKPAADPNIQEFQINDNLSEDTFIKLEDEEDDTIRSSIYESIEKSTRLKEMAEKKFGAKDRPKPSDTESSLPVIKEKTRDIGRPPKKLEKSVTEKAQYVKEVNQSEVSEKPRNFQEFKINDADSKFGYEGFSDNPSSTPMSQIDKNEKEILNNLPKAPVKIQDKKTHAKIRAKNLQNKKKKEDNIGPTEFKISDDVDPDPTEGFESVEGENDQEKKKKKLDHKKAKETFKSKVKDYDLNQHKKSEFGDSVARDGRSERINPKEFVIGDSGSQAVDDGFAEKEKPSYADQSEDNREKSVALQSFTEPIEDEKSSVISAVARTHTTEAINPNEFKINDDISRFDEKDFSNNSQSNYAQGINKNLKRQKVMEKRFEKDHDTKLQKDLDIHSEQSVRLGENGRKRPKTAFKDTTKKGSAPFVAFKQEPVTMEKEVEIARKKLFRKLKGDKMKKKKVISQAVKKHVKKAPAQRDGRPKTAKAGPKEVKIQDNNENDYDEFLNGPRKSKVKQTKTDDKFKKKEQGWIGIGIGGGRFGEEELRRDILKKREARSIFNMPPEKPTEEEYDSDDVVYDMG</sequence>
<feature type="compositionally biased region" description="Acidic residues" evidence="1">
    <location>
        <begin position="668"/>
        <end position="684"/>
    </location>
</feature>
<feature type="compositionally biased region" description="Basic and acidic residues" evidence="1">
    <location>
        <begin position="22"/>
        <end position="37"/>
    </location>
</feature>
<dbReference type="EMBL" id="CAMPGE010015432">
    <property type="protein sequence ID" value="CAI2374055.1"/>
    <property type="molecule type" value="Genomic_DNA"/>
</dbReference>
<feature type="region of interest" description="Disordered" evidence="1">
    <location>
        <begin position="624"/>
        <end position="784"/>
    </location>
</feature>
<feature type="compositionally biased region" description="Basic and acidic residues" evidence="1">
    <location>
        <begin position="144"/>
        <end position="164"/>
    </location>
</feature>
<feature type="compositionally biased region" description="Basic and acidic residues" evidence="1">
    <location>
        <begin position="181"/>
        <end position="196"/>
    </location>
</feature>
<feature type="compositionally biased region" description="Basic and acidic residues" evidence="1">
    <location>
        <begin position="526"/>
        <end position="539"/>
    </location>
</feature>